<evidence type="ECO:0000313" key="3">
    <source>
        <dbReference type="Proteomes" id="UP000486351"/>
    </source>
</evidence>
<feature type="region of interest" description="Disordered" evidence="1">
    <location>
        <begin position="112"/>
        <end position="140"/>
    </location>
</feature>
<sequence length="183" mass="19234">MLEDAGPNLPGTSRFSGSQTVDGLSPASKQAAATMRHRTTILSPEASALLRVLIPLITTASMCFRAGNGVSIPFSSSRPKLLTQVVLGLDGDRGGSSASTESNSLALVEGLDLDQRSRSRPSTSGSHNARQAYGVVDHSSVRHPAAQRLPPTDGSSHATLELRQKRQLLQLPLSAPLDCAGQR</sequence>
<accession>A0A6G0RQV8</accession>
<protein>
    <submittedName>
        <fullName evidence="2">Uncharacterized protein</fullName>
    </submittedName>
</protein>
<dbReference type="AlphaFoldDB" id="A0A6G0RQV8"/>
<feature type="compositionally biased region" description="Polar residues" evidence="1">
    <location>
        <begin position="120"/>
        <end position="129"/>
    </location>
</feature>
<proteinExistence type="predicted"/>
<feature type="compositionally biased region" description="Polar residues" evidence="1">
    <location>
        <begin position="10"/>
        <end position="22"/>
    </location>
</feature>
<evidence type="ECO:0000313" key="2">
    <source>
        <dbReference type="EMBL" id="KAE9339384.1"/>
    </source>
</evidence>
<evidence type="ECO:0000256" key="1">
    <source>
        <dbReference type="SAM" id="MobiDB-lite"/>
    </source>
</evidence>
<comment type="caution">
    <text evidence="2">The sequence shown here is derived from an EMBL/GenBank/DDBJ whole genome shotgun (WGS) entry which is preliminary data.</text>
</comment>
<reference evidence="2 3" key="1">
    <citation type="submission" date="2018-09" db="EMBL/GenBank/DDBJ databases">
        <title>Genomic investigation of the strawberry pathogen Phytophthora fragariae indicates pathogenicity is determined by transcriptional variation in three key races.</title>
        <authorList>
            <person name="Adams T.M."/>
            <person name="Armitage A.D."/>
            <person name="Sobczyk M.K."/>
            <person name="Bates H.J."/>
            <person name="Dunwell J.M."/>
            <person name="Nellist C.F."/>
            <person name="Harrison R.J."/>
        </authorList>
    </citation>
    <scope>NUCLEOTIDE SEQUENCE [LARGE SCALE GENOMIC DNA]</scope>
    <source>
        <strain evidence="2 3">NOV-77</strain>
    </source>
</reference>
<dbReference type="Proteomes" id="UP000486351">
    <property type="component" value="Unassembled WGS sequence"/>
</dbReference>
<gene>
    <name evidence="2" type="ORF">PF008_g11602</name>
</gene>
<feature type="region of interest" description="Disordered" evidence="1">
    <location>
        <begin position="1"/>
        <end position="36"/>
    </location>
</feature>
<dbReference type="EMBL" id="QXFY01000625">
    <property type="protein sequence ID" value="KAE9339384.1"/>
    <property type="molecule type" value="Genomic_DNA"/>
</dbReference>
<organism evidence="2 3">
    <name type="scientific">Phytophthora fragariae</name>
    <dbReference type="NCBI Taxonomy" id="53985"/>
    <lineage>
        <taxon>Eukaryota</taxon>
        <taxon>Sar</taxon>
        <taxon>Stramenopiles</taxon>
        <taxon>Oomycota</taxon>
        <taxon>Peronosporomycetes</taxon>
        <taxon>Peronosporales</taxon>
        <taxon>Peronosporaceae</taxon>
        <taxon>Phytophthora</taxon>
    </lineage>
</organism>
<name>A0A6G0RQV8_9STRA</name>